<evidence type="ECO:0000259" key="1">
    <source>
        <dbReference type="PROSITE" id="PS50878"/>
    </source>
</evidence>
<feature type="domain" description="Reverse transcriptase" evidence="1">
    <location>
        <begin position="70"/>
        <end position="303"/>
    </location>
</feature>
<gene>
    <name evidence="2" type="ORF">JWG45_03520</name>
</gene>
<accession>A0ABS2UBA9</accession>
<dbReference type="EMBL" id="JAFFPU010000013">
    <property type="protein sequence ID" value="MBM9576215.1"/>
    <property type="molecule type" value="Genomic_DNA"/>
</dbReference>
<dbReference type="Proteomes" id="UP000724686">
    <property type="component" value="Unassembled WGS sequence"/>
</dbReference>
<comment type="caution">
    <text evidence="2">The sequence shown here is derived from an EMBL/GenBank/DDBJ whole genome shotgun (WGS) entry which is preliminary data.</text>
</comment>
<evidence type="ECO:0000313" key="3">
    <source>
        <dbReference type="Proteomes" id="UP000724686"/>
    </source>
</evidence>
<dbReference type="Pfam" id="PF00078">
    <property type="entry name" value="RVT_1"/>
    <property type="match status" value="1"/>
</dbReference>
<protein>
    <recommendedName>
        <fullName evidence="1">Reverse transcriptase domain-containing protein</fullName>
    </recommendedName>
</protein>
<keyword evidence="3" id="KW-1185">Reference proteome</keyword>
<dbReference type="CDD" id="cd01646">
    <property type="entry name" value="RT_Bac_retron_I"/>
    <property type="match status" value="1"/>
</dbReference>
<reference evidence="2 3" key="1">
    <citation type="submission" date="2021-02" db="EMBL/GenBank/DDBJ databases">
        <title>Leptospira ainlahdjerensis sp. nov., Leptospira ainazelensis sp. nov., Leptospira abararensis sp. nov. and Leptospira chreensis sp. nov., four new species isolated from water sources in Algeria.</title>
        <authorList>
            <person name="Amara Korba A."/>
            <person name="Kainiu M."/>
            <person name="Vincent A.T."/>
            <person name="Mariet J.-F."/>
            <person name="Veyrier F.J."/>
            <person name="Goarant C."/>
            <person name="Picardeau M."/>
        </authorList>
    </citation>
    <scope>NUCLEOTIDE SEQUENCE [LARGE SCALE GENOMIC DNA]</scope>
    <source>
        <strain evidence="2 3">201903070</strain>
    </source>
</reference>
<proteinExistence type="predicted"/>
<name>A0ABS2UBA9_9LEPT</name>
<dbReference type="SUPFAM" id="SSF48371">
    <property type="entry name" value="ARM repeat"/>
    <property type="match status" value="1"/>
</dbReference>
<evidence type="ECO:0000313" key="2">
    <source>
        <dbReference type="EMBL" id="MBM9576215.1"/>
    </source>
</evidence>
<organism evidence="2 3">
    <name type="scientific">Leptospira ainlahdjerensis</name>
    <dbReference type="NCBI Taxonomy" id="2810033"/>
    <lineage>
        <taxon>Bacteria</taxon>
        <taxon>Pseudomonadati</taxon>
        <taxon>Spirochaetota</taxon>
        <taxon>Spirochaetia</taxon>
        <taxon>Leptospirales</taxon>
        <taxon>Leptospiraceae</taxon>
        <taxon>Leptospira</taxon>
    </lineage>
</organism>
<dbReference type="InterPro" id="IPR000477">
    <property type="entry name" value="RT_dom"/>
</dbReference>
<sequence length="534" mass="63866">MNFCRRIFTKKKDKKERKAQGSFFEDIDEVKKIKFDYVVSRISAHTKSDLLVEPTGYYDLDWFIQSRKSEFYEVVFQFYLPEKKITLNMPKGNLSYRPVSYLLPMDSLVYLAVTEKLIYYTKNKFSKYVYSNIINDFSKKDVFAEPVRNWLRMRDAIRTNYKKYSLDKYYSSDISGYFENIKITYLLKKSKFYIGKRETGYTKYLKKLLETWHYADSQGLIQPHPASSILGKIYLSPVDSYFSYLGKKYCRYVDEFHIQTSNLNEMLDITINLNEQLRELGLNLNSKKTIFKMGDEIWEEINENQDFFSAVDYAQRIERDYELAEEIVELKFRGITENERAFDSKIFRYCLRRYAKQKNPRAIEFILNHFQKHLDSTVDMVRYLGLFVNSYRHSKKISKFIHNYLTNPSVNIYKWVEVWLLSLLYEFNRKIYIHPEVIKTILVKSSSEELSRAICYMIMGKLLEDHDLLICIDQFKRENSIIVKRSLLCCISRLTTTAKESVLKSVKKKNLNLYILKEYLANKTFDFKKHSIIY</sequence>
<dbReference type="PROSITE" id="PS50878">
    <property type="entry name" value="RT_POL"/>
    <property type="match status" value="1"/>
</dbReference>
<dbReference type="RefSeq" id="WP_205278406.1">
    <property type="nucleotide sequence ID" value="NZ_JAFFPU010000013.1"/>
</dbReference>
<dbReference type="InterPro" id="IPR016024">
    <property type="entry name" value="ARM-type_fold"/>
</dbReference>